<feature type="domain" description="Terpene synthase metal-binding" evidence="7">
    <location>
        <begin position="260"/>
        <end position="500"/>
    </location>
</feature>
<evidence type="ECO:0000256" key="3">
    <source>
        <dbReference type="ARBA" id="ARBA00022723"/>
    </source>
</evidence>
<feature type="domain" description="Terpene synthase N-terminal" evidence="6">
    <location>
        <begin position="33"/>
        <end position="203"/>
    </location>
</feature>
<evidence type="ECO:0000259" key="7">
    <source>
        <dbReference type="Pfam" id="PF03936"/>
    </source>
</evidence>
<dbReference type="InterPro" id="IPR008949">
    <property type="entry name" value="Isoprenoid_synthase_dom_sf"/>
</dbReference>
<protein>
    <submittedName>
        <fullName evidence="9">(3S,6E)-nerolidol synthase 1-like</fullName>
    </submittedName>
</protein>
<dbReference type="GO" id="GO:0016102">
    <property type="term" value="P:diterpenoid biosynthetic process"/>
    <property type="evidence" value="ECO:0007669"/>
    <property type="project" value="InterPro"/>
</dbReference>
<dbReference type="InterPro" id="IPR008930">
    <property type="entry name" value="Terpenoid_cyclase/PrenylTrfase"/>
</dbReference>
<dbReference type="SUPFAM" id="SSF48576">
    <property type="entry name" value="Terpenoid synthases"/>
    <property type="match status" value="1"/>
</dbReference>
<dbReference type="SFLD" id="SFLDS00005">
    <property type="entry name" value="Isoprenoid_Synthase_Type_I"/>
    <property type="match status" value="1"/>
</dbReference>
<comment type="cofactor">
    <cofactor evidence="2">
        <name>Mg(2+)</name>
        <dbReference type="ChEBI" id="CHEBI:18420"/>
    </cofactor>
</comment>
<evidence type="ECO:0000313" key="9">
    <source>
        <dbReference type="RefSeq" id="XP_020093231.1"/>
    </source>
</evidence>
<name>A0A6P5FAJ3_ANACO</name>
<dbReference type="GeneID" id="109713516"/>
<dbReference type="InterPro" id="IPR034741">
    <property type="entry name" value="Terpene_cyclase-like_1_C"/>
</dbReference>
<dbReference type="GO" id="GO:0000287">
    <property type="term" value="F:magnesium ion binding"/>
    <property type="evidence" value="ECO:0007669"/>
    <property type="project" value="InterPro"/>
</dbReference>
<evidence type="ECO:0000256" key="5">
    <source>
        <dbReference type="ARBA" id="ARBA00023239"/>
    </source>
</evidence>
<reference evidence="8" key="1">
    <citation type="journal article" date="2015" name="Nat. Genet.">
        <title>The pineapple genome and the evolution of CAM photosynthesis.</title>
        <authorList>
            <person name="Ming R."/>
            <person name="VanBuren R."/>
            <person name="Wai C.M."/>
            <person name="Tang H."/>
            <person name="Schatz M.C."/>
            <person name="Bowers J.E."/>
            <person name="Lyons E."/>
            <person name="Wang M.L."/>
            <person name="Chen J."/>
            <person name="Biggers E."/>
            <person name="Zhang J."/>
            <person name="Huang L."/>
            <person name="Zhang L."/>
            <person name="Miao W."/>
            <person name="Zhang J."/>
            <person name="Ye Z."/>
            <person name="Miao C."/>
            <person name="Lin Z."/>
            <person name="Wang H."/>
            <person name="Zhou H."/>
            <person name="Yim W.C."/>
            <person name="Priest H.D."/>
            <person name="Zheng C."/>
            <person name="Woodhouse M."/>
            <person name="Edger P.P."/>
            <person name="Guyot R."/>
            <person name="Guo H.B."/>
            <person name="Guo H."/>
            <person name="Zheng G."/>
            <person name="Singh R."/>
            <person name="Sharma A."/>
            <person name="Min X."/>
            <person name="Zheng Y."/>
            <person name="Lee H."/>
            <person name="Gurtowski J."/>
            <person name="Sedlazeck F.J."/>
            <person name="Harkess A."/>
            <person name="McKain M.R."/>
            <person name="Liao Z."/>
            <person name="Fang J."/>
            <person name="Liu J."/>
            <person name="Zhang X."/>
            <person name="Zhang Q."/>
            <person name="Hu W."/>
            <person name="Qin Y."/>
            <person name="Wang K."/>
            <person name="Chen L.Y."/>
            <person name="Shirley N."/>
            <person name="Lin Y.R."/>
            <person name="Liu L.Y."/>
            <person name="Hernandez A.G."/>
            <person name="Wright C.L."/>
            <person name="Bulone V."/>
            <person name="Tuskan G.A."/>
            <person name="Heath K."/>
            <person name="Zee F."/>
            <person name="Moore P.H."/>
            <person name="Sunkar R."/>
            <person name="Leebens-Mack J.H."/>
            <person name="Mockler T."/>
            <person name="Bennetzen J.L."/>
            <person name="Freeling M."/>
            <person name="Sankoff D."/>
            <person name="Paterson A.H."/>
            <person name="Zhu X."/>
            <person name="Yang X."/>
            <person name="Smith J.A."/>
            <person name="Cushman J.C."/>
            <person name="Paull R.E."/>
            <person name="Yu Q."/>
        </authorList>
    </citation>
    <scope>NUCLEOTIDE SEQUENCE [LARGE SCALE GENOMIC DNA]</scope>
    <source>
        <strain evidence="8">cv. F153</strain>
    </source>
</reference>
<dbReference type="Proteomes" id="UP000515123">
    <property type="component" value="Linkage group 7"/>
</dbReference>
<keyword evidence="4" id="KW-0460">Magnesium</keyword>
<dbReference type="GO" id="GO:0010333">
    <property type="term" value="F:terpene synthase activity"/>
    <property type="evidence" value="ECO:0007669"/>
    <property type="project" value="InterPro"/>
</dbReference>
<gene>
    <name evidence="9" type="primary">LOC109713516</name>
</gene>
<dbReference type="Pfam" id="PF01397">
    <property type="entry name" value="Terpene_synth"/>
    <property type="match status" value="1"/>
</dbReference>
<dbReference type="AlphaFoldDB" id="A0A6P5FAJ3"/>
<dbReference type="Gene3D" id="1.10.600.10">
    <property type="entry name" value="Farnesyl Diphosphate Synthase"/>
    <property type="match status" value="1"/>
</dbReference>
<dbReference type="InterPro" id="IPR036965">
    <property type="entry name" value="Terpene_synth_N_sf"/>
</dbReference>
<evidence type="ECO:0000256" key="1">
    <source>
        <dbReference type="ARBA" id="ARBA00001936"/>
    </source>
</evidence>
<accession>A0A6P5FAJ3</accession>
<keyword evidence="3" id="KW-0479">Metal-binding</keyword>
<dbReference type="SFLD" id="SFLDG01019">
    <property type="entry name" value="Terpene_Cyclase_Like_1_C_Termi"/>
    <property type="match status" value="1"/>
</dbReference>
<sequence>MAKSLVFSFPANCTYAAGNHSSNKSSTRSCKISAHNEHVISQGRTSQDLTYIKHMENLSKVKGVLCQRDNQLEALVAADSLKWLGIDYHFTEEIANVIDSLYEDLSNVHKRGDLFEVTLSFRLLRQAGYYVSSDILDCFVDEKGEFRSSLSKDIRGMMSLHDSSHLNTGEDILYKANKFSRDHLKISMKDLEPNLAKLVEETLKHPYHMSLQSYKAKRHLSYCQRSSRMIGAIEEIAKREINLNQTLHQKEVKELMKWWKDLGLAQQLTFARDQLLKWYVWSMTAFQGPQNSKYRIELTKVIAFVYIIDDIFDVIGSLDELRIFTEVINKWEDSVPDSLPHYMRPLYMSLYNLTNEIANMVEKEHGFNPIGSLKRSWVRLCNAFMVEAKWFSTNSVPTTDEYLRNGAISTGVPTVFAHAFFLLGHGITNETIYLVESGDAALFSCPARILRLWDDLGSAKDENQQGFDGSYLDCYMKENPHCSTYNAREHVMQMISRTWEILNKECFSQRTFSPYLVEVSLNTARMVDVMYDYNGEQKLPMLEEYMKLLLFGNTR</sequence>
<dbReference type="OrthoDB" id="672026at2759"/>
<evidence type="ECO:0000256" key="2">
    <source>
        <dbReference type="ARBA" id="ARBA00001946"/>
    </source>
</evidence>
<proteinExistence type="predicted"/>
<dbReference type="Gene3D" id="1.50.10.130">
    <property type="entry name" value="Terpene synthase, N-terminal domain"/>
    <property type="match status" value="1"/>
</dbReference>
<dbReference type="InterPro" id="IPR001906">
    <property type="entry name" value="Terpene_synth_N"/>
</dbReference>
<evidence type="ECO:0000256" key="4">
    <source>
        <dbReference type="ARBA" id="ARBA00022842"/>
    </source>
</evidence>
<keyword evidence="5" id="KW-0456">Lyase</keyword>
<dbReference type="CDD" id="cd00684">
    <property type="entry name" value="Terpene_cyclase_plant_C1"/>
    <property type="match status" value="1"/>
</dbReference>
<dbReference type="SUPFAM" id="SSF48239">
    <property type="entry name" value="Terpenoid cyclases/Protein prenyltransferases"/>
    <property type="match status" value="1"/>
</dbReference>
<dbReference type="RefSeq" id="XP_020093231.1">
    <property type="nucleotide sequence ID" value="XM_020237642.1"/>
</dbReference>
<evidence type="ECO:0000313" key="8">
    <source>
        <dbReference type="Proteomes" id="UP000515123"/>
    </source>
</evidence>
<dbReference type="InterPro" id="IPR050148">
    <property type="entry name" value="Terpene_synthase-like"/>
</dbReference>
<comment type="cofactor">
    <cofactor evidence="1">
        <name>Mn(2+)</name>
        <dbReference type="ChEBI" id="CHEBI:29035"/>
    </cofactor>
</comment>
<dbReference type="PANTHER" id="PTHR31225:SF0">
    <property type="entry name" value="S-(+)-LINALOOL SYNTHASE, CHLOROPLASTIC"/>
    <property type="match status" value="1"/>
</dbReference>
<organism evidence="8 9">
    <name type="scientific">Ananas comosus</name>
    <name type="common">Pineapple</name>
    <name type="synonym">Ananas ananas</name>
    <dbReference type="NCBI Taxonomy" id="4615"/>
    <lineage>
        <taxon>Eukaryota</taxon>
        <taxon>Viridiplantae</taxon>
        <taxon>Streptophyta</taxon>
        <taxon>Embryophyta</taxon>
        <taxon>Tracheophyta</taxon>
        <taxon>Spermatophyta</taxon>
        <taxon>Magnoliopsida</taxon>
        <taxon>Liliopsida</taxon>
        <taxon>Poales</taxon>
        <taxon>Bromeliaceae</taxon>
        <taxon>Bromelioideae</taxon>
        <taxon>Ananas</taxon>
    </lineage>
</organism>
<reference evidence="9" key="2">
    <citation type="submission" date="2025-08" db="UniProtKB">
        <authorList>
            <consortium name="RefSeq"/>
        </authorList>
    </citation>
    <scope>IDENTIFICATION</scope>
    <source>
        <tissue evidence="9">Leaf</tissue>
    </source>
</reference>
<dbReference type="Pfam" id="PF03936">
    <property type="entry name" value="Terpene_synth_C"/>
    <property type="match status" value="1"/>
</dbReference>
<keyword evidence="8" id="KW-1185">Reference proteome</keyword>
<dbReference type="InterPro" id="IPR044814">
    <property type="entry name" value="Terpene_cyclase_plant_C1"/>
</dbReference>
<dbReference type="PANTHER" id="PTHR31225">
    <property type="entry name" value="OS04G0344100 PROTEIN-RELATED"/>
    <property type="match status" value="1"/>
</dbReference>
<evidence type="ECO:0000259" key="6">
    <source>
        <dbReference type="Pfam" id="PF01397"/>
    </source>
</evidence>
<dbReference type="InterPro" id="IPR005630">
    <property type="entry name" value="Terpene_synthase_metal-bd"/>
</dbReference>